<sequence>MCRLCVKGDTLVPMFTLGSGSLSGYGSTAVKRGSREEENSDVFISSCIYLSPQQQAV</sequence>
<protein>
    <submittedName>
        <fullName evidence="1">Uncharacterized protein</fullName>
    </submittedName>
</protein>
<proteinExistence type="predicted"/>
<evidence type="ECO:0000313" key="2">
    <source>
        <dbReference type="Proteomes" id="UP000887116"/>
    </source>
</evidence>
<name>A0A8X6F1P5_TRICU</name>
<comment type="caution">
    <text evidence="1">The sequence shown here is derived from an EMBL/GenBank/DDBJ whole genome shotgun (WGS) entry which is preliminary data.</text>
</comment>
<keyword evidence="2" id="KW-1185">Reference proteome</keyword>
<feature type="non-terminal residue" evidence="1">
    <location>
        <position position="57"/>
    </location>
</feature>
<dbReference type="OrthoDB" id="10516245at2759"/>
<dbReference type="Proteomes" id="UP000887116">
    <property type="component" value="Unassembled WGS sequence"/>
</dbReference>
<dbReference type="AlphaFoldDB" id="A0A8X6F1P5"/>
<reference evidence="1" key="1">
    <citation type="submission" date="2020-07" db="EMBL/GenBank/DDBJ databases">
        <title>Multicomponent nature underlies the extraordinary mechanical properties of spider dragline silk.</title>
        <authorList>
            <person name="Kono N."/>
            <person name="Nakamura H."/>
            <person name="Mori M."/>
            <person name="Yoshida Y."/>
            <person name="Ohtoshi R."/>
            <person name="Malay A.D."/>
            <person name="Moran D.A.P."/>
            <person name="Tomita M."/>
            <person name="Numata K."/>
            <person name="Arakawa K."/>
        </authorList>
    </citation>
    <scope>NUCLEOTIDE SEQUENCE</scope>
</reference>
<gene>
    <name evidence="1" type="ORF">TNCT_186881</name>
</gene>
<accession>A0A8X6F1P5</accession>
<dbReference type="EMBL" id="BMAO01020598">
    <property type="protein sequence ID" value="GFQ68558.1"/>
    <property type="molecule type" value="Genomic_DNA"/>
</dbReference>
<organism evidence="1 2">
    <name type="scientific">Trichonephila clavata</name>
    <name type="common">Joro spider</name>
    <name type="synonym">Nephila clavata</name>
    <dbReference type="NCBI Taxonomy" id="2740835"/>
    <lineage>
        <taxon>Eukaryota</taxon>
        <taxon>Metazoa</taxon>
        <taxon>Ecdysozoa</taxon>
        <taxon>Arthropoda</taxon>
        <taxon>Chelicerata</taxon>
        <taxon>Arachnida</taxon>
        <taxon>Araneae</taxon>
        <taxon>Araneomorphae</taxon>
        <taxon>Entelegynae</taxon>
        <taxon>Araneoidea</taxon>
        <taxon>Nephilidae</taxon>
        <taxon>Trichonephila</taxon>
    </lineage>
</organism>
<evidence type="ECO:0000313" key="1">
    <source>
        <dbReference type="EMBL" id="GFQ68558.1"/>
    </source>
</evidence>